<evidence type="ECO:0000313" key="2">
    <source>
        <dbReference type="Proteomes" id="UP000789525"/>
    </source>
</evidence>
<gene>
    <name evidence="1" type="ORF">ACOLOM_LOCUS1114</name>
</gene>
<proteinExistence type="predicted"/>
<comment type="caution">
    <text evidence="1">The sequence shown here is derived from an EMBL/GenBank/DDBJ whole genome shotgun (WGS) entry which is preliminary data.</text>
</comment>
<sequence>MNSFGVTAQEKLSEAVQYYSVGEPAPTNEKHSQRSSKLTRANPYTVVEPPQQVVEQPLLAVKNEEDIFVSEFEDQKEHSPTPSSKNHTLPEYIYLLSKREQPYSLINLNLTTFTELFYNFYSTYGNITKVGNCVSSSTLRSTSRFR</sequence>
<protein>
    <submittedName>
        <fullName evidence="1">9343_t:CDS:1</fullName>
    </submittedName>
</protein>
<evidence type="ECO:0000313" key="1">
    <source>
        <dbReference type="EMBL" id="CAG8459587.1"/>
    </source>
</evidence>
<dbReference type="EMBL" id="CAJVPT010001263">
    <property type="protein sequence ID" value="CAG8459587.1"/>
    <property type="molecule type" value="Genomic_DNA"/>
</dbReference>
<reference evidence="1" key="1">
    <citation type="submission" date="2021-06" db="EMBL/GenBank/DDBJ databases">
        <authorList>
            <person name="Kallberg Y."/>
            <person name="Tangrot J."/>
            <person name="Rosling A."/>
        </authorList>
    </citation>
    <scope>NUCLEOTIDE SEQUENCE</scope>
    <source>
        <strain evidence="1">CL356</strain>
    </source>
</reference>
<accession>A0ACA9K955</accession>
<keyword evidence="2" id="KW-1185">Reference proteome</keyword>
<name>A0ACA9K955_9GLOM</name>
<organism evidence="1 2">
    <name type="scientific">Acaulospora colombiana</name>
    <dbReference type="NCBI Taxonomy" id="27376"/>
    <lineage>
        <taxon>Eukaryota</taxon>
        <taxon>Fungi</taxon>
        <taxon>Fungi incertae sedis</taxon>
        <taxon>Mucoromycota</taxon>
        <taxon>Glomeromycotina</taxon>
        <taxon>Glomeromycetes</taxon>
        <taxon>Diversisporales</taxon>
        <taxon>Acaulosporaceae</taxon>
        <taxon>Acaulospora</taxon>
    </lineage>
</organism>
<dbReference type="Proteomes" id="UP000789525">
    <property type="component" value="Unassembled WGS sequence"/>
</dbReference>